<keyword evidence="3" id="KW-1185">Reference proteome</keyword>
<name>A0ABR4JZ62_9EURO</name>
<feature type="compositionally biased region" description="Acidic residues" evidence="1">
    <location>
        <begin position="84"/>
        <end position="100"/>
    </location>
</feature>
<sequence length="229" mass="25953">MPWTTTTADPPTAKLLYKEEGEGWSLFSPMALNGARPWNHLMRVQSANLETATSKPWKIHVGDIVTVCVPGNMDNPGPPIILIEDSEDEPDPNEGEDPDDDPKAYAKVADLRCLGDGRYMAVYAWLYTREEIAAELKTRTGGVVEKTDLAMLRKKWPRRATFRYMLSTNRTVTLWNTAITRAPPSVVSSICGSSVYVTRRLERYIADIDDERLEWMRGIFHMKHVPDRA</sequence>
<accession>A0ABR4JZ62</accession>
<evidence type="ECO:0008006" key="4">
    <source>
        <dbReference type="Google" id="ProtNLM"/>
    </source>
</evidence>
<dbReference type="Proteomes" id="UP001610446">
    <property type="component" value="Unassembled WGS sequence"/>
</dbReference>
<protein>
    <recommendedName>
        <fullName evidence="4">BAH domain-containing protein</fullName>
    </recommendedName>
</protein>
<dbReference type="EMBL" id="JBFXLU010000075">
    <property type="protein sequence ID" value="KAL2845072.1"/>
    <property type="molecule type" value="Genomic_DNA"/>
</dbReference>
<evidence type="ECO:0000313" key="3">
    <source>
        <dbReference type="Proteomes" id="UP001610446"/>
    </source>
</evidence>
<reference evidence="2 3" key="1">
    <citation type="submission" date="2024-07" db="EMBL/GenBank/DDBJ databases">
        <title>Section-level genome sequencing and comparative genomics of Aspergillus sections Usti and Cavernicolus.</title>
        <authorList>
            <consortium name="Lawrence Berkeley National Laboratory"/>
            <person name="Nybo J.L."/>
            <person name="Vesth T.C."/>
            <person name="Theobald S."/>
            <person name="Frisvad J.C."/>
            <person name="Larsen T.O."/>
            <person name="Kjaerboelling I."/>
            <person name="Rothschild-Mancinelli K."/>
            <person name="Lyhne E.K."/>
            <person name="Kogle M.E."/>
            <person name="Barry K."/>
            <person name="Clum A."/>
            <person name="Na H."/>
            <person name="Ledsgaard L."/>
            <person name="Lin J."/>
            <person name="Lipzen A."/>
            <person name="Kuo A."/>
            <person name="Riley R."/>
            <person name="Mondo S."/>
            <person name="Labutti K."/>
            <person name="Haridas S."/>
            <person name="Pangalinan J."/>
            <person name="Salamov A.A."/>
            <person name="Simmons B.A."/>
            <person name="Magnuson J.K."/>
            <person name="Chen J."/>
            <person name="Drula E."/>
            <person name="Henrissat B."/>
            <person name="Wiebenga A."/>
            <person name="Lubbers R.J."/>
            <person name="Gomes A.C."/>
            <person name="Makela M.R."/>
            <person name="Stajich J."/>
            <person name="Grigoriev I.V."/>
            <person name="Mortensen U.H."/>
            <person name="De Vries R.P."/>
            <person name="Baker S.E."/>
            <person name="Andersen M.R."/>
        </authorList>
    </citation>
    <scope>NUCLEOTIDE SEQUENCE [LARGE SCALE GENOMIC DNA]</scope>
    <source>
        <strain evidence="2 3">CBS 123904</strain>
    </source>
</reference>
<evidence type="ECO:0000256" key="1">
    <source>
        <dbReference type="SAM" id="MobiDB-lite"/>
    </source>
</evidence>
<feature type="region of interest" description="Disordered" evidence="1">
    <location>
        <begin position="77"/>
        <end position="103"/>
    </location>
</feature>
<gene>
    <name evidence="2" type="ORF">BJY01DRAFT_247889</name>
</gene>
<proteinExistence type="predicted"/>
<comment type="caution">
    <text evidence="2">The sequence shown here is derived from an EMBL/GenBank/DDBJ whole genome shotgun (WGS) entry which is preliminary data.</text>
</comment>
<evidence type="ECO:0000313" key="2">
    <source>
        <dbReference type="EMBL" id="KAL2845072.1"/>
    </source>
</evidence>
<organism evidence="2 3">
    <name type="scientific">Aspergillus pseudoustus</name>
    <dbReference type="NCBI Taxonomy" id="1810923"/>
    <lineage>
        <taxon>Eukaryota</taxon>
        <taxon>Fungi</taxon>
        <taxon>Dikarya</taxon>
        <taxon>Ascomycota</taxon>
        <taxon>Pezizomycotina</taxon>
        <taxon>Eurotiomycetes</taxon>
        <taxon>Eurotiomycetidae</taxon>
        <taxon>Eurotiales</taxon>
        <taxon>Aspergillaceae</taxon>
        <taxon>Aspergillus</taxon>
        <taxon>Aspergillus subgen. Nidulantes</taxon>
    </lineage>
</organism>